<dbReference type="HOGENOM" id="CLU_2849986_0_0_1"/>
<name>G9NT95_HYPAI</name>
<dbReference type="Proteomes" id="UP000005426">
    <property type="component" value="Unassembled WGS sequence"/>
</dbReference>
<sequence length="65" mass="6983">MMLIQILSLTMPAVPMQQAQFNNGCKNITPRGVKIKAISVARLLQDLPASPQGSATLKLPSHNPC</sequence>
<reference evidence="2 3" key="1">
    <citation type="journal article" date="2011" name="Genome Biol.">
        <title>Comparative genome sequence analysis underscores mycoparasitism as the ancestral life style of Trichoderma.</title>
        <authorList>
            <person name="Kubicek C.P."/>
            <person name="Herrera-Estrella A."/>
            <person name="Seidl-Seiboth V."/>
            <person name="Martinez D.A."/>
            <person name="Druzhinina I.S."/>
            <person name="Thon M."/>
            <person name="Zeilinger S."/>
            <person name="Casas-Flores S."/>
            <person name="Horwitz B.A."/>
            <person name="Mukherjee P.K."/>
            <person name="Mukherjee M."/>
            <person name="Kredics L."/>
            <person name="Alcaraz L.D."/>
            <person name="Aerts A."/>
            <person name="Antal Z."/>
            <person name="Atanasova L."/>
            <person name="Cervantes-Badillo M.G."/>
            <person name="Challacombe J."/>
            <person name="Chertkov O."/>
            <person name="McCluskey K."/>
            <person name="Coulpier F."/>
            <person name="Deshpande N."/>
            <person name="von Doehren H."/>
            <person name="Ebbole D.J."/>
            <person name="Esquivel-Naranjo E.U."/>
            <person name="Fekete E."/>
            <person name="Flipphi M."/>
            <person name="Glaser F."/>
            <person name="Gomez-Rodriguez E.Y."/>
            <person name="Gruber S."/>
            <person name="Han C."/>
            <person name="Henrissat B."/>
            <person name="Hermosa R."/>
            <person name="Hernandez-Onate M."/>
            <person name="Karaffa L."/>
            <person name="Kosti I."/>
            <person name="Le Crom S."/>
            <person name="Lindquist E."/>
            <person name="Lucas S."/>
            <person name="Luebeck M."/>
            <person name="Luebeck P.S."/>
            <person name="Margeot A."/>
            <person name="Metz B."/>
            <person name="Misra M."/>
            <person name="Nevalainen H."/>
            <person name="Omann M."/>
            <person name="Packer N."/>
            <person name="Perrone G."/>
            <person name="Uresti-Rivera E.E."/>
            <person name="Salamov A."/>
            <person name="Schmoll M."/>
            <person name="Seiboth B."/>
            <person name="Shapiro H."/>
            <person name="Sukno S."/>
            <person name="Tamayo-Ramos J.A."/>
            <person name="Tisch D."/>
            <person name="Wiest A."/>
            <person name="Wilkinson H.H."/>
            <person name="Zhang M."/>
            <person name="Coutinho P.M."/>
            <person name="Kenerley C.M."/>
            <person name="Monte E."/>
            <person name="Baker S.E."/>
            <person name="Grigoriev I.V."/>
        </authorList>
    </citation>
    <scope>NUCLEOTIDE SEQUENCE [LARGE SCALE GENOMIC DNA]</scope>
    <source>
        <strain evidence="3">ATCC 20476 / IMI 206040</strain>
    </source>
</reference>
<gene>
    <name evidence="2" type="ORF">TRIATDRAFT_299500</name>
</gene>
<evidence type="ECO:0000313" key="3">
    <source>
        <dbReference type="Proteomes" id="UP000005426"/>
    </source>
</evidence>
<comment type="caution">
    <text evidence="2">The sequence shown here is derived from an EMBL/GenBank/DDBJ whole genome shotgun (WGS) entry which is preliminary data.</text>
</comment>
<feature type="chain" id="PRO_5003524605" evidence="1">
    <location>
        <begin position="20"/>
        <end position="65"/>
    </location>
</feature>
<keyword evidence="1" id="KW-0732">Signal</keyword>
<organism evidence="2 3">
    <name type="scientific">Hypocrea atroviridis (strain ATCC 20476 / IMI 206040)</name>
    <name type="common">Trichoderma atroviride</name>
    <dbReference type="NCBI Taxonomy" id="452589"/>
    <lineage>
        <taxon>Eukaryota</taxon>
        <taxon>Fungi</taxon>
        <taxon>Dikarya</taxon>
        <taxon>Ascomycota</taxon>
        <taxon>Pezizomycotina</taxon>
        <taxon>Sordariomycetes</taxon>
        <taxon>Hypocreomycetidae</taxon>
        <taxon>Hypocreales</taxon>
        <taxon>Hypocreaceae</taxon>
        <taxon>Trichoderma</taxon>
    </lineage>
</organism>
<dbReference type="EMBL" id="ABDG02000023">
    <property type="protein sequence ID" value="EHK45942.1"/>
    <property type="molecule type" value="Genomic_DNA"/>
</dbReference>
<keyword evidence="3" id="KW-1185">Reference proteome</keyword>
<accession>G9NT95</accession>
<feature type="signal peptide" evidence="1">
    <location>
        <begin position="1"/>
        <end position="19"/>
    </location>
</feature>
<proteinExistence type="predicted"/>
<evidence type="ECO:0000313" key="2">
    <source>
        <dbReference type="EMBL" id="EHK45942.1"/>
    </source>
</evidence>
<evidence type="ECO:0000256" key="1">
    <source>
        <dbReference type="SAM" id="SignalP"/>
    </source>
</evidence>
<dbReference type="AlphaFoldDB" id="G9NT95"/>
<protein>
    <submittedName>
        <fullName evidence="2">Uncharacterized protein</fullName>
    </submittedName>
</protein>